<sequence length="89" mass="10560">GGVDMNNLENLRREIDEVDKKIVELFEERINIAVKIGEWKKSNKIEIFDSKREEKVIEKAIEALVNKEYKEKISELFHKLMDISKDIQK</sequence>
<organism evidence="3 4">
    <name type="scientific">Peptoniphilus indolicus ATCC 29427</name>
    <dbReference type="NCBI Taxonomy" id="997350"/>
    <lineage>
        <taxon>Bacteria</taxon>
        <taxon>Bacillati</taxon>
        <taxon>Bacillota</taxon>
        <taxon>Tissierellia</taxon>
        <taxon>Tissierellales</taxon>
        <taxon>Peptoniphilaceae</taxon>
        <taxon>Peptoniphilus</taxon>
    </lineage>
</organism>
<dbReference type="eggNOG" id="COG1605">
    <property type="taxonomic scope" value="Bacteria"/>
</dbReference>
<dbReference type="EC" id="5.4.99.5" evidence="3"/>
<dbReference type="InterPro" id="IPR002701">
    <property type="entry name" value="CM_II_prokaryot"/>
</dbReference>
<feature type="domain" description="Chorismate mutase" evidence="2">
    <location>
        <begin position="2"/>
        <end position="89"/>
    </location>
</feature>
<keyword evidence="1 3" id="KW-0413">Isomerase</keyword>
<keyword evidence="4" id="KW-1185">Reference proteome</keyword>
<dbReference type="Gene3D" id="1.20.59.10">
    <property type="entry name" value="Chorismate mutase"/>
    <property type="match status" value="1"/>
</dbReference>
<dbReference type="PATRIC" id="fig|997350.3.peg.2070"/>
<dbReference type="InterPro" id="IPR051331">
    <property type="entry name" value="Chorismate_mutase-related"/>
</dbReference>
<dbReference type="InterPro" id="IPR036979">
    <property type="entry name" value="CM_dom_sf"/>
</dbReference>
<dbReference type="SUPFAM" id="SSF48600">
    <property type="entry name" value="Chorismate mutase II"/>
    <property type="match status" value="1"/>
</dbReference>
<dbReference type="Proteomes" id="UP000003422">
    <property type="component" value="Unassembled WGS sequence"/>
</dbReference>
<dbReference type="PANTHER" id="PTHR38041">
    <property type="entry name" value="CHORISMATE MUTASE"/>
    <property type="match status" value="1"/>
</dbReference>
<dbReference type="AlphaFoldDB" id="G4D6Y8"/>
<evidence type="ECO:0000256" key="1">
    <source>
        <dbReference type="ARBA" id="ARBA00023235"/>
    </source>
</evidence>
<accession>G4D6Y8</accession>
<evidence type="ECO:0000259" key="2">
    <source>
        <dbReference type="PROSITE" id="PS51168"/>
    </source>
</evidence>
<dbReference type="PROSITE" id="PS51168">
    <property type="entry name" value="CHORISMATE_MUT_2"/>
    <property type="match status" value="1"/>
</dbReference>
<dbReference type="GO" id="GO:0046417">
    <property type="term" value="P:chorismate metabolic process"/>
    <property type="evidence" value="ECO:0007669"/>
    <property type="project" value="InterPro"/>
</dbReference>
<dbReference type="NCBIfam" id="TIGR01805">
    <property type="entry name" value="CM_mono_grmpos"/>
    <property type="match status" value="1"/>
</dbReference>
<dbReference type="InterPro" id="IPR036263">
    <property type="entry name" value="Chorismate_II_sf"/>
</dbReference>
<dbReference type="HOGENOM" id="CLU_131518_3_3_9"/>
<protein>
    <submittedName>
        <fullName evidence="3">Chorismate mutase</fullName>
        <ecNumber evidence="3">5.4.99.5</ecNumber>
    </submittedName>
</protein>
<dbReference type="InterPro" id="IPR011279">
    <property type="entry name" value="Chorismate_mutase_GmP"/>
</dbReference>
<dbReference type="GO" id="GO:0004106">
    <property type="term" value="F:chorismate mutase activity"/>
    <property type="evidence" value="ECO:0007669"/>
    <property type="project" value="UniProtKB-EC"/>
</dbReference>
<proteinExistence type="predicted"/>
<evidence type="ECO:0000313" key="4">
    <source>
        <dbReference type="Proteomes" id="UP000003422"/>
    </source>
</evidence>
<dbReference type="Pfam" id="PF01817">
    <property type="entry name" value="CM_2"/>
    <property type="match status" value="1"/>
</dbReference>
<dbReference type="EMBL" id="AGBB01000238">
    <property type="protein sequence ID" value="EGY76331.1"/>
    <property type="molecule type" value="Genomic_DNA"/>
</dbReference>
<reference evidence="3 4" key="1">
    <citation type="submission" date="2011-06" db="EMBL/GenBank/DDBJ databases">
        <authorList>
            <person name="Muzny D."/>
            <person name="Qin X."/>
            <person name="Deng J."/>
            <person name="Jiang H."/>
            <person name="Liu Y."/>
            <person name="Qu J."/>
            <person name="Song X.-Z."/>
            <person name="Zhang L."/>
            <person name="Thornton R."/>
            <person name="Coyle M."/>
            <person name="Francisco L."/>
            <person name="Jackson L."/>
            <person name="Javaid M."/>
            <person name="Korchina V."/>
            <person name="Kovar C."/>
            <person name="Mata R."/>
            <person name="Mathew T."/>
            <person name="Ngo R."/>
            <person name="Nguyen L."/>
            <person name="Nguyen N."/>
            <person name="Okwuonu G."/>
            <person name="Ongeri F."/>
            <person name="Pham C."/>
            <person name="Simmons D."/>
            <person name="Wilczek-Boney K."/>
            <person name="Hale W."/>
            <person name="Jakkamsetti A."/>
            <person name="Pham P."/>
            <person name="Ruth R."/>
            <person name="San Lucas F."/>
            <person name="Warren J."/>
            <person name="Zhang J."/>
            <person name="Zhao Z."/>
            <person name="Zhou C."/>
            <person name="Zhu D."/>
            <person name="Lee S."/>
            <person name="Bess C."/>
            <person name="Blankenburg K."/>
            <person name="Forbes L."/>
            <person name="Fu Q."/>
            <person name="Gubbala S."/>
            <person name="Hirani K."/>
            <person name="Jayaseelan J.C."/>
            <person name="Lara F."/>
            <person name="Munidasa M."/>
            <person name="Palculict T."/>
            <person name="Patil S."/>
            <person name="Pu L.-L."/>
            <person name="Saada N."/>
            <person name="Tang L."/>
            <person name="Weissenberger G."/>
            <person name="Zhu Y."/>
            <person name="Hemphill L."/>
            <person name="Shang Y."/>
            <person name="Youmans B."/>
            <person name="Ayvaz T."/>
            <person name="Ross M."/>
            <person name="Santibanez J."/>
            <person name="Aqrawi P."/>
            <person name="Gross S."/>
            <person name="Joshi V."/>
            <person name="Fowler G."/>
            <person name="Nazareth L."/>
            <person name="Reid J."/>
            <person name="Worley K."/>
            <person name="Petrosino J."/>
            <person name="Highlander S."/>
            <person name="Gibbs R."/>
        </authorList>
    </citation>
    <scope>NUCLEOTIDE SEQUENCE [LARGE SCALE GENOMIC DNA]</scope>
    <source>
        <strain evidence="3 4">ATCC 29427</strain>
    </source>
</reference>
<evidence type="ECO:0000313" key="3">
    <source>
        <dbReference type="EMBL" id="EGY76331.1"/>
    </source>
</evidence>
<dbReference type="RefSeq" id="WP_004823370.1">
    <property type="nucleotide sequence ID" value="NZ_JH165094.1"/>
</dbReference>
<dbReference type="GO" id="GO:0009697">
    <property type="term" value="P:salicylic acid biosynthetic process"/>
    <property type="evidence" value="ECO:0007669"/>
    <property type="project" value="TreeGrafter"/>
</dbReference>
<dbReference type="SMART" id="SM00830">
    <property type="entry name" value="CM_2"/>
    <property type="match status" value="1"/>
</dbReference>
<dbReference type="STRING" id="997350.HMPREF9129_2168"/>
<feature type="non-terminal residue" evidence="3">
    <location>
        <position position="1"/>
    </location>
</feature>
<comment type="caution">
    <text evidence="3">The sequence shown here is derived from an EMBL/GenBank/DDBJ whole genome shotgun (WGS) entry which is preliminary data.</text>
</comment>
<gene>
    <name evidence="3" type="ORF">HMPREF9129_2168</name>
</gene>
<name>G4D6Y8_9FIRM</name>
<dbReference type="PANTHER" id="PTHR38041:SF1">
    <property type="entry name" value="CHORISMATE MUTASE"/>
    <property type="match status" value="1"/>
</dbReference>